<keyword evidence="2" id="KW-1185">Reference proteome</keyword>
<organism evidence="1 2">
    <name type="scientific">Chlamydomonas reinhardtii</name>
    <name type="common">Chlamydomonas smithii</name>
    <dbReference type="NCBI Taxonomy" id="3055"/>
    <lineage>
        <taxon>Eukaryota</taxon>
        <taxon>Viridiplantae</taxon>
        <taxon>Chlorophyta</taxon>
        <taxon>core chlorophytes</taxon>
        <taxon>Chlorophyceae</taxon>
        <taxon>CS clade</taxon>
        <taxon>Chlamydomonadales</taxon>
        <taxon>Chlamydomonadaceae</taxon>
        <taxon>Chlamydomonas</taxon>
    </lineage>
</organism>
<dbReference type="EMBL" id="CM008965">
    <property type="protein sequence ID" value="PNW84303.1"/>
    <property type="molecule type" value="Genomic_DNA"/>
</dbReference>
<name>A8ITD8_CHLRE</name>
<dbReference type="KEGG" id="cre:CHLRE_04g228950v5"/>
<proteinExistence type="predicted"/>
<dbReference type="AlphaFoldDB" id="A8ITD8"/>
<reference evidence="1 2" key="1">
    <citation type="journal article" date="2007" name="Science">
        <title>The Chlamydomonas genome reveals the evolution of key animal and plant functions.</title>
        <authorList>
            <person name="Merchant S.S."/>
            <person name="Prochnik S.E."/>
            <person name="Vallon O."/>
            <person name="Harris E.H."/>
            <person name="Karpowicz S.J."/>
            <person name="Witman G.B."/>
            <person name="Terry A."/>
            <person name="Salamov A."/>
            <person name="Fritz-Laylin L.K."/>
            <person name="Marechal-Drouard L."/>
            <person name="Marshall W.F."/>
            <person name="Qu L.H."/>
            <person name="Nelson D.R."/>
            <person name="Sanderfoot A.A."/>
            <person name="Spalding M.H."/>
            <person name="Kapitonov V.V."/>
            <person name="Ren Q."/>
            <person name="Ferris P."/>
            <person name="Lindquist E."/>
            <person name="Shapiro H."/>
            <person name="Lucas S.M."/>
            <person name="Grimwood J."/>
            <person name="Schmutz J."/>
            <person name="Cardol P."/>
            <person name="Cerutti H."/>
            <person name="Chanfreau G."/>
            <person name="Chen C.L."/>
            <person name="Cognat V."/>
            <person name="Croft M.T."/>
            <person name="Dent R."/>
            <person name="Dutcher S."/>
            <person name="Fernandez E."/>
            <person name="Fukuzawa H."/>
            <person name="Gonzalez-Ballester D."/>
            <person name="Gonzalez-Halphen D."/>
            <person name="Hallmann A."/>
            <person name="Hanikenne M."/>
            <person name="Hippler M."/>
            <person name="Inwood W."/>
            <person name="Jabbari K."/>
            <person name="Kalanon M."/>
            <person name="Kuras R."/>
            <person name="Lefebvre P.A."/>
            <person name="Lemaire S.D."/>
            <person name="Lobanov A.V."/>
            <person name="Lohr M."/>
            <person name="Manuell A."/>
            <person name="Meier I."/>
            <person name="Mets L."/>
            <person name="Mittag M."/>
            <person name="Mittelmeier T."/>
            <person name="Moroney J.V."/>
            <person name="Moseley J."/>
            <person name="Napoli C."/>
            <person name="Nedelcu A.M."/>
            <person name="Niyogi K."/>
            <person name="Novoselov S.V."/>
            <person name="Paulsen I.T."/>
            <person name="Pazour G."/>
            <person name="Purton S."/>
            <person name="Ral J.P."/>
            <person name="Riano-Pachon D.M."/>
            <person name="Riekhof W."/>
            <person name="Rymarquis L."/>
            <person name="Schroda M."/>
            <person name="Stern D."/>
            <person name="Umen J."/>
            <person name="Willows R."/>
            <person name="Wilson N."/>
            <person name="Zimmer S.L."/>
            <person name="Allmer J."/>
            <person name="Balk J."/>
            <person name="Bisova K."/>
            <person name="Chen C.J."/>
            <person name="Elias M."/>
            <person name="Gendler K."/>
            <person name="Hauser C."/>
            <person name="Lamb M.R."/>
            <person name="Ledford H."/>
            <person name="Long J.C."/>
            <person name="Minagawa J."/>
            <person name="Page M.D."/>
            <person name="Pan J."/>
            <person name="Pootakham W."/>
            <person name="Roje S."/>
            <person name="Rose A."/>
            <person name="Stahlberg E."/>
            <person name="Terauchi A.M."/>
            <person name="Yang P."/>
            <person name="Ball S."/>
            <person name="Bowler C."/>
            <person name="Dieckmann C.L."/>
            <person name="Gladyshev V.N."/>
            <person name="Green P."/>
            <person name="Jorgensen R."/>
            <person name="Mayfield S."/>
            <person name="Mueller-Roeber B."/>
            <person name="Rajamani S."/>
            <person name="Sayre R.T."/>
            <person name="Brokstein P."/>
            <person name="Dubchak I."/>
            <person name="Goodstein D."/>
            <person name="Hornick L."/>
            <person name="Huang Y.W."/>
            <person name="Jhaveri J."/>
            <person name="Luo Y."/>
            <person name="Martinez D."/>
            <person name="Ngau W.C."/>
            <person name="Otillar B."/>
            <person name="Poliakov A."/>
            <person name="Porter A."/>
            <person name="Szajkowski L."/>
            <person name="Werner G."/>
            <person name="Zhou K."/>
            <person name="Grigoriev I.V."/>
            <person name="Rokhsar D.S."/>
            <person name="Grossman A.R."/>
        </authorList>
    </citation>
    <scope>NUCLEOTIDE SEQUENCE [LARGE SCALE GENOMIC DNA]</scope>
    <source>
        <strain evidence="2">CC-503</strain>
    </source>
</reference>
<dbReference type="RefSeq" id="XP_001692242.1">
    <property type="nucleotide sequence ID" value="XM_001692190.2"/>
</dbReference>
<dbReference type="GeneID" id="5717933"/>
<gene>
    <name evidence="1" type="ORF">CHLRE_04g228950v5</name>
</gene>
<evidence type="ECO:0000313" key="1">
    <source>
        <dbReference type="EMBL" id="PNW84303.1"/>
    </source>
</evidence>
<sequence>MVNFRKSVTHKADRVWDNNYGKDLYTGKRRDHYEGENVRTEVDHIMECQLGEHMWEKAFDGRMTTRSRLAAVVELWNDVDNLNVTQKKINQPKGSAFKAWKAGTDDTLRDALLRYNVAANHRAKICVAFEEAGNRLAGKLDGLADNTGIELYGDMAVEMEAWVNRTG</sequence>
<protein>
    <submittedName>
        <fullName evidence="1">Uncharacterized protein</fullName>
    </submittedName>
</protein>
<dbReference type="OrthoDB" id="528172at2759"/>
<dbReference type="HOGENOM" id="CLU_1596845_0_0_1"/>
<dbReference type="InParanoid" id="A8ITD8"/>
<accession>A8ITD8</accession>
<dbReference type="PaxDb" id="3055-EDP04192"/>
<evidence type="ECO:0000313" key="2">
    <source>
        <dbReference type="Proteomes" id="UP000006906"/>
    </source>
</evidence>
<dbReference type="Gramene" id="PNW84303">
    <property type="protein sequence ID" value="PNW84303"/>
    <property type="gene ID" value="CHLRE_04g228950v5"/>
</dbReference>
<dbReference type="eggNOG" id="ENOG502SZQQ">
    <property type="taxonomic scope" value="Eukaryota"/>
</dbReference>
<dbReference type="Proteomes" id="UP000006906">
    <property type="component" value="Chromosome 4"/>
</dbReference>